<feature type="region of interest" description="Disordered" evidence="1">
    <location>
        <begin position="103"/>
        <end position="129"/>
    </location>
</feature>
<feature type="compositionally biased region" description="Basic residues" evidence="1">
    <location>
        <begin position="110"/>
        <end position="120"/>
    </location>
</feature>
<dbReference type="EMBL" id="LN890963">
    <property type="protein sequence ID" value="CUS14003.1"/>
    <property type="molecule type" value="Genomic_DNA"/>
</dbReference>
<organism evidence="2 3">
    <name type="scientific">Tuber aestivum</name>
    <name type="common">summer truffle</name>
    <dbReference type="NCBI Taxonomy" id="59557"/>
    <lineage>
        <taxon>Eukaryota</taxon>
        <taxon>Fungi</taxon>
        <taxon>Dikarya</taxon>
        <taxon>Ascomycota</taxon>
        <taxon>Pezizomycotina</taxon>
        <taxon>Pezizomycetes</taxon>
        <taxon>Pezizales</taxon>
        <taxon>Tuberaceae</taxon>
        <taxon>Tuber</taxon>
    </lineage>
</organism>
<proteinExistence type="predicted"/>
<reference evidence="2" key="1">
    <citation type="submission" date="2015-10" db="EMBL/GenBank/DDBJ databases">
        <authorList>
            <person name="Regsiter A."/>
            <person name="william w."/>
        </authorList>
    </citation>
    <scope>NUCLEOTIDE SEQUENCE</scope>
    <source>
        <strain evidence="2">Montdore</strain>
    </source>
</reference>
<dbReference type="Proteomes" id="UP001412239">
    <property type="component" value="Unassembled WGS sequence"/>
</dbReference>
<accession>A0A292Q5H4</accession>
<protein>
    <recommendedName>
        <fullName evidence="4">C2H2-type domain-containing protein</fullName>
    </recommendedName>
</protein>
<keyword evidence="3" id="KW-1185">Reference proteome</keyword>
<name>A0A292Q5H4_9PEZI</name>
<evidence type="ECO:0000313" key="3">
    <source>
        <dbReference type="Proteomes" id="UP001412239"/>
    </source>
</evidence>
<dbReference type="AlphaFoldDB" id="A0A292Q5H4"/>
<evidence type="ECO:0000256" key="1">
    <source>
        <dbReference type="SAM" id="MobiDB-lite"/>
    </source>
</evidence>
<evidence type="ECO:0008006" key="4">
    <source>
        <dbReference type="Google" id="ProtNLM"/>
    </source>
</evidence>
<gene>
    <name evidence="2" type="ORF">GSTUAT00001895001</name>
</gene>
<sequence>MTLFRFGTGIYDWGVAFADGAGTLYALPPRSETLPLYLDDDGFYSVTGPTSYMNPTSHYLDNQPLNFFSSSSHLSCQPRQPFQLPIDNFGGLGIPLCSPLPPAPLSAPHSRTRNGPRRPSQRSYACSEPGCPWPSPFKTKQSLARHHEVKHLQGRLDCPVPGCKKVGDKGIKRKDNLRIHVWNQHRVKLPLESHLRYA</sequence>
<evidence type="ECO:0000313" key="2">
    <source>
        <dbReference type="EMBL" id="CUS14003.1"/>
    </source>
</evidence>